<accession>A0A1Y1Y818</accession>
<evidence type="ECO:0008006" key="5">
    <source>
        <dbReference type="Google" id="ProtNLM"/>
    </source>
</evidence>
<keyword evidence="1" id="KW-0813">Transport</keyword>
<proteinExistence type="predicted"/>
<reference evidence="3 4" key="1">
    <citation type="submission" date="2016-07" db="EMBL/GenBank/DDBJ databases">
        <title>Pervasive Adenine N6-methylation of Active Genes in Fungi.</title>
        <authorList>
            <consortium name="DOE Joint Genome Institute"/>
            <person name="Mondo S.J."/>
            <person name="Dannebaum R.O."/>
            <person name="Kuo R.C."/>
            <person name="Labutti K."/>
            <person name="Haridas S."/>
            <person name="Kuo A."/>
            <person name="Salamov A."/>
            <person name="Ahrendt S.R."/>
            <person name="Lipzen A."/>
            <person name="Sullivan W."/>
            <person name="Andreopoulos W.B."/>
            <person name="Clum A."/>
            <person name="Lindquist E."/>
            <person name="Daum C."/>
            <person name="Ramamoorthy G.K."/>
            <person name="Gryganskyi A."/>
            <person name="Culley D."/>
            <person name="Magnuson J.K."/>
            <person name="James T.Y."/>
            <person name="O'Malley M.A."/>
            <person name="Stajich J.E."/>
            <person name="Spatafora J.W."/>
            <person name="Visel A."/>
            <person name="Grigoriev I.V."/>
        </authorList>
    </citation>
    <scope>NUCLEOTIDE SEQUENCE [LARGE SCALE GENOMIC DNA]</scope>
    <source>
        <strain evidence="3 4">CBS 115471</strain>
    </source>
</reference>
<evidence type="ECO:0000313" key="3">
    <source>
        <dbReference type="EMBL" id="ORX94025.1"/>
    </source>
</evidence>
<evidence type="ECO:0000256" key="2">
    <source>
        <dbReference type="SAM" id="MobiDB-lite"/>
    </source>
</evidence>
<gene>
    <name evidence="3" type="ORF">BCR34DRAFT_608388</name>
</gene>
<feature type="region of interest" description="Disordered" evidence="2">
    <location>
        <begin position="68"/>
        <end position="89"/>
    </location>
</feature>
<keyword evidence="4" id="KW-1185">Reference proteome</keyword>
<protein>
    <recommendedName>
        <fullName evidence="5">Cytochrome c domain-containing protein</fullName>
    </recommendedName>
</protein>
<dbReference type="AlphaFoldDB" id="A0A1Y1Y818"/>
<sequence>MSPPEYPVGRYVRPDHGQLYSLEDIATMWQRDGVEIKKVHCAHCHGLRDGGRIAPSARQRTTLENIVPRYMPPASGGSATAMGRRRTLL</sequence>
<dbReference type="GO" id="GO:0020037">
    <property type="term" value="F:heme binding"/>
    <property type="evidence" value="ECO:0007669"/>
    <property type="project" value="InterPro"/>
</dbReference>
<keyword evidence="1" id="KW-0249">Electron transport</keyword>
<name>A0A1Y1Y818_9PLEO</name>
<dbReference type="InterPro" id="IPR036909">
    <property type="entry name" value="Cyt_c-like_dom_sf"/>
</dbReference>
<evidence type="ECO:0000313" key="4">
    <source>
        <dbReference type="Proteomes" id="UP000193144"/>
    </source>
</evidence>
<comment type="caution">
    <text evidence="3">The sequence shown here is derived from an EMBL/GenBank/DDBJ whole genome shotgun (WGS) entry which is preliminary data.</text>
</comment>
<evidence type="ECO:0000256" key="1">
    <source>
        <dbReference type="ARBA" id="ARBA00022660"/>
    </source>
</evidence>
<keyword evidence="1" id="KW-0679">Respiratory chain</keyword>
<dbReference type="GO" id="GO:0009055">
    <property type="term" value="F:electron transfer activity"/>
    <property type="evidence" value="ECO:0007669"/>
    <property type="project" value="InterPro"/>
</dbReference>
<dbReference type="SUPFAM" id="SSF46626">
    <property type="entry name" value="Cytochrome c"/>
    <property type="match status" value="1"/>
</dbReference>
<organism evidence="3 4">
    <name type="scientific">Clohesyomyces aquaticus</name>
    <dbReference type="NCBI Taxonomy" id="1231657"/>
    <lineage>
        <taxon>Eukaryota</taxon>
        <taxon>Fungi</taxon>
        <taxon>Dikarya</taxon>
        <taxon>Ascomycota</taxon>
        <taxon>Pezizomycotina</taxon>
        <taxon>Dothideomycetes</taxon>
        <taxon>Pleosporomycetidae</taxon>
        <taxon>Pleosporales</taxon>
        <taxon>Lindgomycetaceae</taxon>
        <taxon>Clohesyomyces</taxon>
    </lineage>
</organism>
<dbReference type="Proteomes" id="UP000193144">
    <property type="component" value="Unassembled WGS sequence"/>
</dbReference>
<dbReference type="EMBL" id="MCFA01000320">
    <property type="protein sequence ID" value="ORX94025.1"/>
    <property type="molecule type" value="Genomic_DNA"/>
</dbReference>